<accession>A0ABD3BG00</accession>
<keyword evidence="2" id="KW-1185">Reference proteome</keyword>
<reference evidence="2" key="1">
    <citation type="journal article" date="2024" name="IScience">
        <title>Strigolactones Initiate the Formation of Haustorium-like Structures in Castilleja.</title>
        <authorList>
            <person name="Buerger M."/>
            <person name="Peterson D."/>
            <person name="Chory J."/>
        </authorList>
    </citation>
    <scope>NUCLEOTIDE SEQUENCE [LARGE SCALE GENOMIC DNA]</scope>
</reference>
<dbReference type="Proteomes" id="UP001632038">
    <property type="component" value="Unassembled WGS sequence"/>
</dbReference>
<evidence type="ECO:0000313" key="1">
    <source>
        <dbReference type="EMBL" id="KAL3616325.1"/>
    </source>
</evidence>
<gene>
    <name evidence="1" type="ORF">CASFOL_039715</name>
</gene>
<protein>
    <submittedName>
        <fullName evidence="1">Uncharacterized protein</fullName>
    </submittedName>
</protein>
<evidence type="ECO:0000313" key="2">
    <source>
        <dbReference type="Proteomes" id="UP001632038"/>
    </source>
</evidence>
<dbReference type="AlphaFoldDB" id="A0ABD3BG00"/>
<organism evidence="1 2">
    <name type="scientific">Castilleja foliolosa</name>
    <dbReference type="NCBI Taxonomy" id="1961234"/>
    <lineage>
        <taxon>Eukaryota</taxon>
        <taxon>Viridiplantae</taxon>
        <taxon>Streptophyta</taxon>
        <taxon>Embryophyta</taxon>
        <taxon>Tracheophyta</taxon>
        <taxon>Spermatophyta</taxon>
        <taxon>Magnoliopsida</taxon>
        <taxon>eudicotyledons</taxon>
        <taxon>Gunneridae</taxon>
        <taxon>Pentapetalae</taxon>
        <taxon>asterids</taxon>
        <taxon>lamiids</taxon>
        <taxon>Lamiales</taxon>
        <taxon>Orobanchaceae</taxon>
        <taxon>Pedicularideae</taxon>
        <taxon>Castillejinae</taxon>
        <taxon>Castilleja</taxon>
    </lineage>
</organism>
<sequence>MILKSVVEFIEFSSYYTTQEVDFWALHELTNYVVCRNSVEDIEQRDTHHHPLLPNSRS</sequence>
<dbReference type="EMBL" id="JAVIJP010000092">
    <property type="protein sequence ID" value="KAL3616325.1"/>
    <property type="molecule type" value="Genomic_DNA"/>
</dbReference>
<proteinExistence type="predicted"/>
<comment type="caution">
    <text evidence="1">The sequence shown here is derived from an EMBL/GenBank/DDBJ whole genome shotgun (WGS) entry which is preliminary data.</text>
</comment>
<name>A0ABD3BG00_9LAMI</name>